<dbReference type="GO" id="GO:0005789">
    <property type="term" value="C:endoplasmic reticulum membrane"/>
    <property type="evidence" value="ECO:0007669"/>
    <property type="project" value="UniProtKB-SubCell"/>
</dbReference>
<dbReference type="OrthoDB" id="264532at2759"/>
<feature type="compositionally biased region" description="Low complexity" evidence="5">
    <location>
        <begin position="258"/>
        <end position="276"/>
    </location>
</feature>
<organism evidence="6 7">
    <name type="scientific">Ajellomyces capsulatus (strain H143)</name>
    <name type="common">Darling's disease fungus</name>
    <name type="synonym">Histoplasma capsulatum</name>
    <dbReference type="NCBI Taxonomy" id="544712"/>
    <lineage>
        <taxon>Eukaryota</taxon>
        <taxon>Fungi</taxon>
        <taxon>Dikarya</taxon>
        <taxon>Ascomycota</taxon>
        <taxon>Pezizomycotina</taxon>
        <taxon>Eurotiomycetes</taxon>
        <taxon>Eurotiomycetidae</taxon>
        <taxon>Onygenales</taxon>
        <taxon>Ajellomycetaceae</taxon>
        <taxon>Histoplasma</taxon>
    </lineage>
</organism>
<evidence type="ECO:0000256" key="1">
    <source>
        <dbReference type="ARBA" id="ARBA00005420"/>
    </source>
</evidence>
<comment type="subcellular location">
    <subcellularLocation>
        <location evidence="4">Endoplasmic reticulum membrane</location>
        <topology evidence="4">Multi-pass membrane protein</topology>
    </subcellularLocation>
</comment>
<name>C6HSI6_AJECH</name>
<feature type="compositionally biased region" description="Low complexity" evidence="5">
    <location>
        <begin position="101"/>
        <end position="119"/>
    </location>
</feature>
<reference evidence="7" key="1">
    <citation type="submission" date="2009-05" db="EMBL/GenBank/DDBJ databases">
        <title>The genome sequence of Ajellomyces capsulatus strain H143.</title>
        <authorList>
            <person name="Champion M."/>
            <person name="Cuomo C.A."/>
            <person name="Ma L.-J."/>
            <person name="Henn M.R."/>
            <person name="Sil A."/>
            <person name="Goldman B."/>
            <person name="Young S.K."/>
            <person name="Kodira C.D."/>
            <person name="Zeng Q."/>
            <person name="Koehrsen M."/>
            <person name="Alvarado L."/>
            <person name="Berlin A.M."/>
            <person name="Borenstein D."/>
            <person name="Chen Z."/>
            <person name="Engels R."/>
            <person name="Freedman E."/>
            <person name="Gellesch M."/>
            <person name="Goldberg J."/>
            <person name="Griggs A."/>
            <person name="Gujja S."/>
            <person name="Heiman D.I."/>
            <person name="Hepburn T.A."/>
            <person name="Howarth C."/>
            <person name="Jen D."/>
            <person name="Larson L."/>
            <person name="Lewis B."/>
            <person name="Mehta T."/>
            <person name="Park D."/>
            <person name="Pearson M."/>
            <person name="Roberts A."/>
            <person name="Saif S."/>
            <person name="Shea T.D."/>
            <person name="Shenoy N."/>
            <person name="Sisk P."/>
            <person name="Stolte C."/>
            <person name="Sykes S."/>
            <person name="Walk T."/>
            <person name="White J."/>
            <person name="Yandava C."/>
            <person name="Klein B."/>
            <person name="McEwen J.G."/>
            <person name="Puccia R."/>
            <person name="Goldman G.H."/>
            <person name="Felipe M.S."/>
            <person name="Nino-Vega G."/>
            <person name="San-Blas G."/>
            <person name="Taylor J.W."/>
            <person name="Mendoza L."/>
            <person name="Galagan J.E."/>
            <person name="Nusbaum C."/>
            <person name="Birren B.W."/>
        </authorList>
    </citation>
    <scope>NUCLEOTIDE SEQUENCE [LARGE SCALE GENOMIC DNA]</scope>
    <source>
        <strain evidence="7">H143</strain>
    </source>
</reference>
<feature type="compositionally biased region" description="Polar residues" evidence="5">
    <location>
        <begin position="345"/>
        <end position="368"/>
    </location>
</feature>
<keyword evidence="2 6" id="KW-0808">Transferase</keyword>
<feature type="transmembrane region" description="Helical" evidence="4">
    <location>
        <begin position="142"/>
        <end position="168"/>
    </location>
</feature>
<comment type="pathway">
    <text evidence="4">Glycerolipid metabolism; triacylglycerol biosynthesis.</text>
</comment>
<evidence type="ECO:0000256" key="5">
    <source>
        <dbReference type="SAM" id="MobiDB-lite"/>
    </source>
</evidence>
<dbReference type="EMBL" id="GG692438">
    <property type="protein sequence ID" value="EER36736.1"/>
    <property type="molecule type" value="Genomic_DNA"/>
</dbReference>
<comment type="caution">
    <text evidence="4">Lacks conserved residue(s) required for the propagation of feature annotation.</text>
</comment>
<dbReference type="GO" id="GO:0004144">
    <property type="term" value="F:diacylglycerol O-acyltransferase activity"/>
    <property type="evidence" value="ECO:0007669"/>
    <property type="project" value="UniProtKB-UniRule"/>
</dbReference>
<proteinExistence type="inferred from homology"/>
<keyword evidence="4" id="KW-0472">Membrane</keyword>
<keyword evidence="4" id="KW-1133">Transmembrane helix</keyword>
<keyword evidence="3 4" id="KW-0012">Acyltransferase</keyword>
<evidence type="ECO:0000313" key="6">
    <source>
        <dbReference type="EMBL" id="EER36736.1"/>
    </source>
</evidence>
<feature type="compositionally biased region" description="Polar residues" evidence="5">
    <location>
        <begin position="1"/>
        <end position="10"/>
    </location>
</feature>
<accession>C6HSI6</accession>
<comment type="function">
    <text evidence="4">Catalyzes the terminal and only committed step in triacylglycerol synthesis by using diacylglycerol and fatty acyl CoA as substrates.</text>
</comment>
<feature type="compositionally biased region" description="Polar residues" evidence="5">
    <location>
        <begin position="44"/>
        <end position="83"/>
    </location>
</feature>
<evidence type="ECO:0000256" key="4">
    <source>
        <dbReference type="RuleBase" id="RU367023"/>
    </source>
</evidence>
<feature type="region of interest" description="Disordered" evidence="5">
    <location>
        <begin position="1"/>
        <end position="27"/>
    </location>
</feature>
<keyword evidence="4" id="KW-0443">Lipid metabolism</keyword>
<feature type="compositionally biased region" description="Low complexity" evidence="5">
    <location>
        <begin position="320"/>
        <end position="343"/>
    </location>
</feature>
<keyword evidence="4" id="KW-0444">Lipid biosynthesis</keyword>
<dbReference type="HOGENOM" id="CLU_688810_0_0_1"/>
<dbReference type="InterPro" id="IPR007130">
    <property type="entry name" value="DAGAT"/>
</dbReference>
<dbReference type="Proteomes" id="UP000002624">
    <property type="component" value="Unassembled WGS sequence"/>
</dbReference>
<keyword evidence="4" id="KW-0812">Transmembrane</keyword>
<dbReference type="GO" id="GO:0019432">
    <property type="term" value="P:triglyceride biosynthetic process"/>
    <property type="evidence" value="ECO:0007669"/>
    <property type="project" value="UniProtKB-UniRule"/>
</dbReference>
<comment type="similarity">
    <text evidence="1 4">Belongs to the diacylglycerol acyltransferase family.</text>
</comment>
<sequence length="400" mass="42457">MRSRSPSPSAHLSAEPSLPEDRAALGLPPISYVQAVVSRERGMSDNSAFQNSGSPRQIDSQPSGAPSLGTQGLPQWNGLTSSPLPRGAHTHRWDSRSNRANGSQGSGPRNSPSNNSRPGASERIGLRWAPLNIGLDRRLQTLIVLCHTISMPIFLTAFFFSCAIPLFWPLLLPYLVYISLFSDTATSGALSRRSSFLRSLRIWNYFASYFPARLHRSVPSPLPANTFSATIPTASSPTALSPLSGLKLWASPPSFQESPTPSSPLTPTSASPSTVTTPSPWAWAASLVSPAKTSSQKVASTTLAWAALSPSSSEGLASRSMHNPMPSASSSNAARDSSSSPSARGQISSPCSPSAKTNSTNRSPPINTHSSVGFSFSLNERWASPYPCFMPVASSTMMLA</sequence>
<comment type="catalytic activity">
    <reaction evidence="4">
        <text>an acyl-CoA + a 1,2-diacyl-sn-glycerol = a triacyl-sn-glycerol + CoA</text>
        <dbReference type="Rhea" id="RHEA:10868"/>
        <dbReference type="ChEBI" id="CHEBI:17815"/>
        <dbReference type="ChEBI" id="CHEBI:57287"/>
        <dbReference type="ChEBI" id="CHEBI:58342"/>
        <dbReference type="ChEBI" id="CHEBI:64615"/>
        <dbReference type="EC" id="2.3.1.20"/>
    </reaction>
</comment>
<dbReference type="STRING" id="544712.C6HSI6"/>
<dbReference type="EC" id="2.3.1.20" evidence="4"/>
<dbReference type="Pfam" id="PF03982">
    <property type="entry name" value="DAGAT"/>
    <property type="match status" value="1"/>
</dbReference>
<dbReference type="UniPathway" id="UPA00282"/>
<evidence type="ECO:0000313" key="7">
    <source>
        <dbReference type="Proteomes" id="UP000002624"/>
    </source>
</evidence>
<keyword evidence="4" id="KW-0256">Endoplasmic reticulum</keyword>
<evidence type="ECO:0000256" key="2">
    <source>
        <dbReference type="ARBA" id="ARBA00022679"/>
    </source>
</evidence>
<feature type="region of interest" description="Disordered" evidence="5">
    <location>
        <begin position="253"/>
        <end position="276"/>
    </location>
</feature>
<feature type="region of interest" description="Disordered" evidence="5">
    <location>
        <begin position="43"/>
        <end position="120"/>
    </location>
</feature>
<dbReference type="AlphaFoldDB" id="C6HSI6"/>
<dbReference type="VEuPathDB" id="FungiDB:HCDG_09166"/>
<protein>
    <recommendedName>
        <fullName evidence="4">Diacylglycerol O-acyltransferase</fullName>
        <ecNumber evidence="4">2.3.1.20</ecNumber>
    </recommendedName>
</protein>
<feature type="region of interest" description="Disordered" evidence="5">
    <location>
        <begin position="314"/>
        <end position="368"/>
    </location>
</feature>
<gene>
    <name evidence="6" type="ORF">HCDG_09166</name>
</gene>
<evidence type="ECO:0000256" key="3">
    <source>
        <dbReference type="ARBA" id="ARBA00023315"/>
    </source>
</evidence>
<dbReference type="GO" id="GO:0006071">
    <property type="term" value="P:glycerol metabolic process"/>
    <property type="evidence" value="ECO:0007669"/>
    <property type="project" value="UniProtKB-UniRule"/>
</dbReference>